<sequence length="180" mass="19713">MRPVQHGPAVPSMTNILHTRIQEKIASHMLFLLFQIGQDHYALDTSQVAVVLPLVKLKQMPATAPWVAGVFTYRGQSVPVIDLSQLATGKPSRQRLSTRIVLVHYPAPGPDSRLLGLVLEKASEIMRRAPSEFRDSGLDHGAAPYLGPVTDDARGLIQSVQVQDLLPPEVRAQLFPSVEA</sequence>
<dbReference type="InterPro" id="IPR039315">
    <property type="entry name" value="CheW"/>
</dbReference>
<dbReference type="GO" id="GO:0005829">
    <property type="term" value="C:cytosol"/>
    <property type="evidence" value="ECO:0007669"/>
    <property type="project" value="TreeGrafter"/>
</dbReference>
<proteinExistence type="predicted"/>
<feature type="domain" description="CheW-like" evidence="1">
    <location>
        <begin position="28"/>
        <end position="171"/>
    </location>
</feature>
<dbReference type="PROSITE" id="PS50851">
    <property type="entry name" value="CHEW"/>
    <property type="match status" value="1"/>
</dbReference>
<dbReference type="Gene3D" id="2.40.50.180">
    <property type="entry name" value="CheA-289, Domain 4"/>
    <property type="match status" value="1"/>
</dbReference>
<protein>
    <submittedName>
        <fullName evidence="2">CheW-like domain protein</fullName>
    </submittedName>
</protein>
<dbReference type="InterPro" id="IPR036061">
    <property type="entry name" value="CheW-like_dom_sf"/>
</dbReference>
<evidence type="ECO:0000259" key="1">
    <source>
        <dbReference type="PROSITE" id="PS50851"/>
    </source>
</evidence>
<dbReference type="Pfam" id="PF01584">
    <property type="entry name" value="CheW"/>
    <property type="match status" value="1"/>
</dbReference>
<dbReference type="Gene3D" id="2.30.30.40">
    <property type="entry name" value="SH3 Domains"/>
    <property type="match status" value="1"/>
</dbReference>
<evidence type="ECO:0000313" key="2">
    <source>
        <dbReference type="EMBL" id="AMP05421.1"/>
    </source>
</evidence>
<dbReference type="GO" id="GO:0006935">
    <property type="term" value="P:chemotaxis"/>
    <property type="evidence" value="ECO:0007669"/>
    <property type="project" value="InterPro"/>
</dbReference>
<dbReference type="Proteomes" id="UP000074561">
    <property type="component" value="Chromosome"/>
</dbReference>
<gene>
    <name evidence="2" type="ORF">CPter91_3084</name>
</gene>
<reference evidence="2 3" key="1">
    <citation type="submission" date="2015-11" db="EMBL/GenBank/DDBJ databases">
        <title>Exploring the genomic traits of fungus-feeding bacterial genus Collimonas.</title>
        <authorList>
            <person name="Song C."/>
            <person name="Schmidt R."/>
            <person name="de Jager V."/>
            <person name="Krzyzanowska D."/>
            <person name="Jongedijk E."/>
            <person name="Cankar K."/>
            <person name="Beekwilder J."/>
            <person name="van Veen A."/>
            <person name="de Boer W."/>
            <person name="van Veen J.A."/>
            <person name="Garbeva P."/>
        </authorList>
    </citation>
    <scope>NUCLEOTIDE SEQUENCE [LARGE SCALE GENOMIC DNA]</scope>
    <source>
        <strain evidence="2 3">Ter91</strain>
    </source>
</reference>
<dbReference type="EMBL" id="CP013234">
    <property type="protein sequence ID" value="AMP05421.1"/>
    <property type="molecule type" value="Genomic_DNA"/>
</dbReference>
<organism evidence="2 3">
    <name type="scientific">Collimonas pratensis</name>
    <dbReference type="NCBI Taxonomy" id="279113"/>
    <lineage>
        <taxon>Bacteria</taxon>
        <taxon>Pseudomonadati</taxon>
        <taxon>Pseudomonadota</taxon>
        <taxon>Betaproteobacteria</taxon>
        <taxon>Burkholderiales</taxon>
        <taxon>Oxalobacteraceae</taxon>
        <taxon>Collimonas</taxon>
    </lineage>
</organism>
<dbReference type="STRING" id="279113.CPter91_3084"/>
<dbReference type="AlphaFoldDB" id="A0A127Q5X1"/>
<dbReference type="PATRIC" id="fig|279113.9.peg.3049"/>
<dbReference type="SUPFAM" id="SSF50341">
    <property type="entry name" value="CheW-like"/>
    <property type="match status" value="1"/>
</dbReference>
<dbReference type="InterPro" id="IPR002545">
    <property type="entry name" value="CheW-lke_dom"/>
</dbReference>
<dbReference type="KEGG" id="cpra:CPter91_3084"/>
<evidence type="ECO:0000313" key="3">
    <source>
        <dbReference type="Proteomes" id="UP000074561"/>
    </source>
</evidence>
<name>A0A127Q5X1_9BURK</name>
<dbReference type="GO" id="GO:0007165">
    <property type="term" value="P:signal transduction"/>
    <property type="evidence" value="ECO:0007669"/>
    <property type="project" value="InterPro"/>
</dbReference>
<dbReference type="PANTHER" id="PTHR22617:SF43">
    <property type="entry name" value="PROTEIN PILI"/>
    <property type="match status" value="1"/>
</dbReference>
<accession>A0A127Q5X1</accession>
<dbReference type="SMART" id="SM00260">
    <property type="entry name" value="CheW"/>
    <property type="match status" value="1"/>
</dbReference>
<dbReference type="PANTHER" id="PTHR22617">
    <property type="entry name" value="CHEMOTAXIS SENSOR HISTIDINE KINASE-RELATED"/>
    <property type="match status" value="1"/>
</dbReference>